<keyword evidence="2" id="KW-1185">Reference proteome</keyword>
<organism evidence="1 2">
    <name type="scientific">Vitrella brassicaformis (strain CCMP3155)</name>
    <dbReference type="NCBI Taxonomy" id="1169540"/>
    <lineage>
        <taxon>Eukaryota</taxon>
        <taxon>Sar</taxon>
        <taxon>Alveolata</taxon>
        <taxon>Colpodellida</taxon>
        <taxon>Vitrellaceae</taxon>
        <taxon>Vitrella</taxon>
    </lineage>
</organism>
<sequence>MCRGEMCEKFVSRQQDGRRSLPLVLRRLLYRACSGRRSGCRDPAGQHSRGAYAYACPSGLPLPSPSKTS</sequence>
<proteinExistence type="predicted"/>
<dbReference type="EMBL" id="CDMY01000637">
    <property type="protein sequence ID" value="CEM27655.1"/>
    <property type="molecule type" value="Genomic_DNA"/>
</dbReference>
<name>A0A0G4GE64_VITBC</name>
<dbReference type="Proteomes" id="UP000041254">
    <property type="component" value="Unassembled WGS sequence"/>
</dbReference>
<evidence type="ECO:0000313" key="2">
    <source>
        <dbReference type="Proteomes" id="UP000041254"/>
    </source>
</evidence>
<evidence type="ECO:0000313" key="1">
    <source>
        <dbReference type="EMBL" id="CEM27655.1"/>
    </source>
</evidence>
<reference evidence="1 2" key="1">
    <citation type="submission" date="2014-11" db="EMBL/GenBank/DDBJ databases">
        <authorList>
            <person name="Zhu J."/>
            <person name="Qi W."/>
            <person name="Song R."/>
        </authorList>
    </citation>
    <scope>NUCLEOTIDE SEQUENCE [LARGE SCALE GENOMIC DNA]</scope>
</reference>
<protein>
    <submittedName>
        <fullName evidence="1">Uncharacterized protein</fullName>
    </submittedName>
</protein>
<dbReference type="AlphaFoldDB" id="A0A0G4GE64"/>
<accession>A0A0G4GE64</accession>
<gene>
    <name evidence="1" type="ORF">Vbra_6211</name>
</gene>
<dbReference type="VEuPathDB" id="CryptoDB:Vbra_6211"/>
<dbReference type="InParanoid" id="A0A0G4GE64"/>